<keyword evidence="3" id="KW-0805">Transcription regulation</keyword>
<dbReference type="GO" id="GO:0003723">
    <property type="term" value="F:RNA binding"/>
    <property type="evidence" value="ECO:0007669"/>
    <property type="project" value="InterPro"/>
</dbReference>
<gene>
    <name evidence="6" type="ORF">FHS29_005224</name>
</gene>
<comment type="caution">
    <text evidence="6">The sequence shown here is derived from an EMBL/GenBank/DDBJ whole genome shotgun (WGS) entry which is preliminary data.</text>
</comment>
<dbReference type="EMBL" id="JACHJN010000008">
    <property type="protein sequence ID" value="MBB5958616.1"/>
    <property type="molecule type" value="Genomic_DNA"/>
</dbReference>
<evidence type="ECO:0000256" key="4">
    <source>
        <dbReference type="ARBA" id="ARBA00023163"/>
    </source>
</evidence>
<name>A0A841CT53_9PSEU</name>
<dbReference type="InterPro" id="IPR011006">
    <property type="entry name" value="CheY-like_superfamily"/>
</dbReference>
<dbReference type="InterPro" id="IPR003018">
    <property type="entry name" value="GAF"/>
</dbReference>
<evidence type="ECO:0000256" key="3">
    <source>
        <dbReference type="ARBA" id="ARBA00023015"/>
    </source>
</evidence>
<dbReference type="SMART" id="SM01012">
    <property type="entry name" value="ANTAR"/>
    <property type="match status" value="1"/>
</dbReference>
<keyword evidence="1" id="KW-0808">Transferase</keyword>
<dbReference type="Pfam" id="PF03861">
    <property type="entry name" value="ANTAR"/>
    <property type="match status" value="1"/>
</dbReference>
<keyword evidence="2" id="KW-0418">Kinase</keyword>
<dbReference type="InterPro" id="IPR036388">
    <property type="entry name" value="WH-like_DNA-bd_sf"/>
</dbReference>
<dbReference type="PROSITE" id="PS50921">
    <property type="entry name" value="ANTAR"/>
    <property type="match status" value="1"/>
</dbReference>
<evidence type="ECO:0000313" key="7">
    <source>
        <dbReference type="Proteomes" id="UP000547510"/>
    </source>
</evidence>
<dbReference type="PIRSF" id="PIRSF036625">
    <property type="entry name" value="GAF_ANTAR"/>
    <property type="match status" value="1"/>
</dbReference>
<dbReference type="RefSeq" id="WP_312865095.1">
    <property type="nucleotide sequence ID" value="NZ_JACHJN010000008.1"/>
</dbReference>
<dbReference type="GO" id="GO:0016301">
    <property type="term" value="F:kinase activity"/>
    <property type="evidence" value="ECO:0007669"/>
    <property type="project" value="UniProtKB-KW"/>
</dbReference>
<dbReference type="InterPro" id="IPR029016">
    <property type="entry name" value="GAF-like_dom_sf"/>
</dbReference>
<dbReference type="Proteomes" id="UP000547510">
    <property type="component" value="Unassembled WGS sequence"/>
</dbReference>
<accession>A0A841CT53</accession>
<protein>
    <submittedName>
        <fullName evidence="6">GAF domain-containing protein</fullName>
    </submittedName>
</protein>
<sequence length="242" mass="26234">MATSSDASMADELARVFTRVSGLLLSEDIVATALKLITSLAAQTVAGSAGAGVSLWDKQGGRVTAAATDSVVQRADSLQYQLGIGPCLTAWEDRVVVRVDDLARDERWPEWSRRVVVSGLRSSLSAPLVAGARPLGALKVYAREPGLYGARDEHLLVLFATQAAMLLSHMKTARDAERVTERLKNGLRDRELVALAKGVVMARDGVDERRAFLALAEAARRQGITLRQAAERLTQSTSRRRR</sequence>
<proteinExistence type="predicted"/>
<evidence type="ECO:0000313" key="6">
    <source>
        <dbReference type="EMBL" id="MBB5958616.1"/>
    </source>
</evidence>
<dbReference type="InterPro" id="IPR012074">
    <property type="entry name" value="GAF_ANTAR"/>
</dbReference>
<evidence type="ECO:0000256" key="1">
    <source>
        <dbReference type="ARBA" id="ARBA00022679"/>
    </source>
</evidence>
<dbReference type="Gene3D" id="1.10.10.10">
    <property type="entry name" value="Winged helix-like DNA-binding domain superfamily/Winged helix DNA-binding domain"/>
    <property type="match status" value="1"/>
</dbReference>
<dbReference type="SUPFAM" id="SSF52172">
    <property type="entry name" value="CheY-like"/>
    <property type="match status" value="1"/>
</dbReference>
<dbReference type="InterPro" id="IPR005561">
    <property type="entry name" value="ANTAR"/>
</dbReference>
<dbReference type="Pfam" id="PF13185">
    <property type="entry name" value="GAF_2"/>
    <property type="match status" value="1"/>
</dbReference>
<feature type="domain" description="ANTAR" evidence="5">
    <location>
        <begin position="173"/>
        <end position="234"/>
    </location>
</feature>
<dbReference type="SMART" id="SM00065">
    <property type="entry name" value="GAF"/>
    <property type="match status" value="1"/>
</dbReference>
<reference evidence="6 7" key="1">
    <citation type="submission" date="2020-08" db="EMBL/GenBank/DDBJ databases">
        <title>Genomic Encyclopedia of Type Strains, Phase III (KMG-III): the genomes of soil and plant-associated and newly described type strains.</title>
        <authorList>
            <person name="Whitman W."/>
        </authorList>
    </citation>
    <scope>NUCLEOTIDE SEQUENCE [LARGE SCALE GENOMIC DNA]</scope>
    <source>
        <strain evidence="6 7">CECT 8640</strain>
    </source>
</reference>
<dbReference type="AlphaFoldDB" id="A0A841CT53"/>
<dbReference type="Gene3D" id="3.30.450.40">
    <property type="match status" value="1"/>
</dbReference>
<keyword evidence="7" id="KW-1185">Reference proteome</keyword>
<evidence type="ECO:0000259" key="5">
    <source>
        <dbReference type="PROSITE" id="PS50921"/>
    </source>
</evidence>
<evidence type="ECO:0000256" key="2">
    <source>
        <dbReference type="ARBA" id="ARBA00022777"/>
    </source>
</evidence>
<organism evidence="6 7">
    <name type="scientific">Saccharothrix tamanrassetensis</name>
    <dbReference type="NCBI Taxonomy" id="1051531"/>
    <lineage>
        <taxon>Bacteria</taxon>
        <taxon>Bacillati</taxon>
        <taxon>Actinomycetota</taxon>
        <taxon>Actinomycetes</taxon>
        <taxon>Pseudonocardiales</taxon>
        <taxon>Pseudonocardiaceae</taxon>
        <taxon>Saccharothrix</taxon>
    </lineage>
</organism>
<keyword evidence="4" id="KW-0804">Transcription</keyword>
<dbReference type="SUPFAM" id="SSF55781">
    <property type="entry name" value="GAF domain-like"/>
    <property type="match status" value="1"/>
</dbReference>